<name>A0A1G9KFU7_9RHOB</name>
<accession>A0A1G9KFU7</accession>
<proteinExistence type="predicted"/>
<dbReference type="EMBL" id="FNEK01000088">
    <property type="protein sequence ID" value="SDL48384.1"/>
    <property type="molecule type" value="Genomic_DNA"/>
</dbReference>
<evidence type="ECO:0000313" key="2">
    <source>
        <dbReference type="Proteomes" id="UP000199382"/>
    </source>
</evidence>
<dbReference type="OrthoDB" id="7393676at2"/>
<protein>
    <submittedName>
        <fullName evidence="1">Uncharacterized protein</fullName>
    </submittedName>
</protein>
<gene>
    <name evidence="1" type="ORF">SAMN04488026_10889</name>
</gene>
<keyword evidence="2" id="KW-1185">Reference proteome</keyword>
<sequence>MNETVLERDGNALDGRPLHHFRVTDSEYDLLQLQLISLFQRGQQKTASAPFVLWAAERYRRDFDGGVFSWSFLVDPLGHKPDQAELREMTEIGLRYFNRPPPRRSAAGIQYLRTLAAEGGLPIRLLSQESGYRQALLSLISDLERFGLACPNEQALTFAEVRARRLPLGYRTEEFHQIFVDFARELAALRAEASNRMRSEDVLEDVGGLSCLPPAGSLRRAGSVRKAGSSAFFSWLRG</sequence>
<reference evidence="1 2" key="1">
    <citation type="submission" date="2016-10" db="EMBL/GenBank/DDBJ databases">
        <authorList>
            <person name="de Groot N.N."/>
        </authorList>
    </citation>
    <scope>NUCLEOTIDE SEQUENCE [LARGE SCALE GENOMIC DNA]</scope>
    <source>
        <strain evidence="1 2">DSM 25294</strain>
    </source>
</reference>
<organism evidence="1 2">
    <name type="scientific">Aliiruegeria lutimaris</name>
    <dbReference type="NCBI Taxonomy" id="571298"/>
    <lineage>
        <taxon>Bacteria</taxon>
        <taxon>Pseudomonadati</taxon>
        <taxon>Pseudomonadota</taxon>
        <taxon>Alphaproteobacteria</taxon>
        <taxon>Rhodobacterales</taxon>
        <taxon>Roseobacteraceae</taxon>
        <taxon>Aliiruegeria</taxon>
    </lineage>
</organism>
<evidence type="ECO:0000313" key="1">
    <source>
        <dbReference type="EMBL" id="SDL48384.1"/>
    </source>
</evidence>
<dbReference type="RefSeq" id="WP_093163689.1">
    <property type="nucleotide sequence ID" value="NZ_FNEK01000088.1"/>
</dbReference>
<dbReference type="AlphaFoldDB" id="A0A1G9KFU7"/>
<dbReference type="Proteomes" id="UP000199382">
    <property type="component" value="Unassembled WGS sequence"/>
</dbReference>